<dbReference type="EMBL" id="JAHZQR010000019">
    <property type="protein sequence ID" value="MBZ2156686.1"/>
    <property type="molecule type" value="Genomic_DNA"/>
</dbReference>
<dbReference type="AlphaFoldDB" id="A0AAP2P1X2"/>
<comment type="caution">
    <text evidence="1">The sequence shown here is derived from an EMBL/GenBank/DDBJ whole genome shotgun (WGS) entry which is preliminary data.</text>
</comment>
<dbReference type="RefSeq" id="WP_223351467.1">
    <property type="nucleotide sequence ID" value="NZ_JAHZQR010000019.1"/>
</dbReference>
<evidence type="ECO:0000313" key="2">
    <source>
        <dbReference type="Proteomes" id="UP001198057"/>
    </source>
</evidence>
<reference evidence="1" key="1">
    <citation type="submission" date="2021-07" db="EMBL/GenBank/DDBJ databases">
        <title>Occurrence of streptococci in the human mouth that bind to a non-human glycan.</title>
        <authorList>
            <person name="Cross B."/>
            <person name="Thamadilok S."/>
            <person name="Bensing B."/>
            <person name="Sasmal A."/>
            <person name="Khedri Z."/>
            <person name="Deng L."/>
            <person name="Yu H."/>
            <person name="Mehta A."/>
            <person name="Aluvathingal J."/>
            <person name="Nadendla S."/>
            <person name="Vickerman M."/>
            <person name="Chen X."/>
            <person name="Dewhirst F."/>
            <person name="Gill A."/>
            <person name="Lettrichova I."/>
            <person name="Diaz S."/>
            <person name="Gill S."/>
            <person name="Tettelin H."/>
            <person name="Iverson T."/>
            <person name="Sullam P."/>
            <person name="Varki A."/>
            <person name="Ruhl S."/>
        </authorList>
    </citation>
    <scope>NUCLEOTIDE SEQUENCE</scope>
    <source>
        <strain evidence="1">SK81</strain>
    </source>
</reference>
<gene>
    <name evidence="1" type="ORF">K1I51_08710</name>
</gene>
<evidence type="ECO:0000313" key="1">
    <source>
        <dbReference type="EMBL" id="MBZ2156686.1"/>
    </source>
</evidence>
<proteinExistence type="predicted"/>
<protein>
    <submittedName>
        <fullName evidence="1">Uncharacterized protein</fullName>
    </submittedName>
</protein>
<sequence>MSQEFIRDGTKDYIRNLAKNSVTSLEGSGFENQERLKEEQEPFSWKKRTRKKLYKSLR</sequence>
<name>A0AAP2P1X2_STRAP</name>
<dbReference type="Proteomes" id="UP001198057">
    <property type="component" value="Unassembled WGS sequence"/>
</dbReference>
<accession>A0AAP2P1X2</accession>
<organism evidence="1 2">
    <name type="scientific">Streptococcus anginosus</name>
    <dbReference type="NCBI Taxonomy" id="1328"/>
    <lineage>
        <taxon>Bacteria</taxon>
        <taxon>Bacillati</taxon>
        <taxon>Bacillota</taxon>
        <taxon>Bacilli</taxon>
        <taxon>Lactobacillales</taxon>
        <taxon>Streptococcaceae</taxon>
        <taxon>Streptococcus</taxon>
        <taxon>Streptococcus anginosus group</taxon>
    </lineage>
</organism>